<sequence length="135" mass="15171">MKLLIIYITITQWVNCKAESGQFSHFTKTKVIPNTCDDSLLLLTNTVRRRFDCGIACTKESNCRRYLYCSVNSECTLYQDGTDCIKAGDTTGCSCYRKNIGQTASSAIKTCPLGFYGEACQYVISGNDFKYFKIL</sequence>
<dbReference type="AlphaFoldDB" id="A0AAN8J4N7"/>
<dbReference type="Proteomes" id="UP001347796">
    <property type="component" value="Unassembled WGS sequence"/>
</dbReference>
<keyword evidence="2" id="KW-1185">Reference proteome</keyword>
<organism evidence="1 2">
    <name type="scientific">Patella caerulea</name>
    <name type="common">Rayed Mediterranean limpet</name>
    <dbReference type="NCBI Taxonomy" id="87958"/>
    <lineage>
        <taxon>Eukaryota</taxon>
        <taxon>Metazoa</taxon>
        <taxon>Spiralia</taxon>
        <taxon>Lophotrochozoa</taxon>
        <taxon>Mollusca</taxon>
        <taxon>Gastropoda</taxon>
        <taxon>Patellogastropoda</taxon>
        <taxon>Patelloidea</taxon>
        <taxon>Patellidae</taxon>
        <taxon>Patella</taxon>
    </lineage>
</organism>
<dbReference type="EMBL" id="JAZGQO010000015">
    <property type="protein sequence ID" value="KAK6169460.1"/>
    <property type="molecule type" value="Genomic_DNA"/>
</dbReference>
<name>A0AAN8J4N7_PATCE</name>
<comment type="caution">
    <text evidence="1">The sequence shown here is derived from an EMBL/GenBank/DDBJ whole genome shotgun (WGS) entry which is preliminary data.</text>
</comment>
<proteinExistence type="predicted"/>
<evidence type="ECO:0000313" key="2">
    <source>
        <dbReference type="Proteomes" id="UP001347796"/>
    </source>
</evidence>
<reference evidence="1 2" key="1">
    <citation type="submission" date="2024-01" db="EMBL/GenBank/DDBJ databases">
        <title>The genome of the rayed Mediterranean limpet Patella caerulea (Linnaeus, 1758).</title>
        <authorList>
            <person name="Anh-Thu Weber A."/>
            <person name="Halstead-Nussloch G."/>
        </authorList>
    </citation>
    <scope>NUCLEOTIDE SEQUENCE [LARGE SCALE GENOMIC DNA]</scope>
    <source>
        <strain evidence="1">AATW-2023a</strain>
        <tissue evidence="1">Whole specimen</tissue>
    </source>
</reference>
<accession>A0AAN8J4N7</accession>
<protein>
    <submittedName>
        <fullName evidence="1">Uncharacterized protein</fullName>
    </submittedName>
</protein>
<evidence type="ECO:0000313" key="1">
    <source>
        <dbReference type="EMBL" id="KAK6169460.1"/>
    </source>
</evidence>
<gene>
    <name evidence="1" type="ORF">SNE40_020512</name>
</gene>